<accession>A0AAE5C7T5</accession>
<evidence type="ECO:0000313" key="1">
    <source>
        <dbReference type="EMBL" id="NIR73816.1"/>
    </source>
</evidence>
<comment type="caution">
    <text evidence="1">The sequence shown here is derived from an EMBL/GenBank/DDBJ whole genome shotgun (WGS) entry which is preliminary data.</text>
</comment>
<sequence>MRQVSDMYKRHLQSRLSRVSRFAMAVGLLSAVLAGGCLPEEAQQRPRLVLFLGIDVSGSFQNTGNYNDALRFAAHYIYGHMQALGELEKPSVLYVGSIGGERPGEAKSFHPIHDFQGKSVDEIEVDLRKWFQPDDAFTDFNVFFERVADFVKRQNLTLKPIAIVVISDGVPDVTTRAAAQGGERYKRINLEPLEYLSRNVTVRLLYANPEVAVNWEQDVPRNRVRMWTVDDEVMVGWRRQINLGDPVDEQERLWTWIKENVDFRVRRSIL</sequence>
<dbReference type="EMBL" id="JAACAK010000014">
    <property type="protein sequence ID" value="NIR73816.1"/>
    <property type="molecule type" value="Genomic_DNA"/>
</dbReference>
<evidence type="ECO:0008006" key="3">
    <source>
        <dbReference type="Google" id="ProtNLM"/>
    </source>
</evidence>
<organism evidence="1 2">
    <name type="scientific">Candidatus Kutchimonas denitrificans</name>
    <dbReference type="NCBI Taxonomy" id="3056748"/>
    <lineage>
        <taxon>Bacteria</taxon>
        <taxon>Pseudomonadati</taxon>
        <taxon>Gemmatimonadota</taxon>
        <taxon>Gemmatimonadia</taxon>
        <taxon>Candidatus Palauibacterales</taxon>
        <taxon>Candidatus Palauibacteraceae</taxon>
        <taxon>Candidatus Kutchimonas</taxon>
    </lineage>
</organism>
<dbReference type="AlphaFoldDB" id="A0AAE5C7T5"/>
<dbReference type="Proteomes" id="UP000702544">
    <property type="component" value="Unassembled WGS sequence"/>
</dbReference>
<proteinExistence type="predicted"/>
<name>A0AAE5C7T5_9BACT</name>
<reference evidence="1 2" key="1">
    <citation type="submission" date="2020-01" db="EMBL/GenBank/DDBJ databases">
        <title>Genomes assembled from Gulf of Kutch pelagic sediment metagenomes.</title>
        <authorList>
            <person name="Chandrashekar M."/>
            <person name="Mahajan M.S."/>
            <person name="Dave K.J."/>
            <person name="Vatsa P."/>
            <person name="Nathani N.M."/>
        </authorList>
    </citation>
    <scope>NUCLEOTIDE SEQUENCE [LARGE SCALE GENOMIC DNA]</scope>
    <source>
        <strain evidence="1">KS3-K002</strain>
    </source>
</reference>
<gene>
    <name evidence="1" type="ORF">GWO12_01680</name>
</gene>
<protein>
    <recommendedName>
        <fullName evidence="3">VWA domain-containing protein</fullName>
    </recommendedName>
</protein>
<evidence type="ECO:0000313" key="2">
    <source>
        <dbReference type="Proteomes" id="UP000702544"/>
    </source>
</evidence>